<dbReference type="PROSITE" id="PS50071">
    <property type="entry name" value="HOMEOBOX_2"/>
    <property type="match status" value="1"/>
</dbReference>
<evidence type="ECO:0000259" key="12">
    <source>
        <dbReference type="PROSITE" id="PS51523"/>
    </source>
</evidence>
<dbReference type="PANTHER" id="PTHR31948:SF156">
    <property type="entry name" value="ZF-HD DIMERIZATION-TYPE DOMAIN-CONTAINING PROTEIN"/>
    <property type="match status" value="1"/>
</dbReference>
<dbReference type="SUPFAM" id="SSF46689">
    <property type="entry name" value="Homeodomain-like"/>
    <property type="match status" value="1"/>
</dbReference>
<dbReference type="InterPro" id="IPR001356">
    <property type="entry name" value="HD"/>
</dbReference>
<dbReference type="Proteomes" id="UP001293593">
    <property type="component" value="Unassembled WGS sequence"/>
</dbReference>
<gene>
    <name evidence="13" type="ORF">QN277_009811</name>
</gene>
<dbReference type="InterPro" id="IPR009057">
    <property type="entry name" value="Homeodomain-like_sf"/>
</dbReference>
<dbReference type="InterPro" id="IPR006456">
    <property type="entry name" value="ZF_HD_homeobox_Cys/His_dimer"/>
</dbReference>
<keyword evidence="6 10" id="KW-0238">DNA-binding</keyword>
<keyword evidence="2" id="KW-0479">Metal-binding</keyword>
<evidence type="ECO:0000256" key="8">
    <source>
        <dbReference type="ARBA" id="ARBA00023163"/>
    </source>
</evidence>
<keyword evidence="4" id="KW-0862">Zinc</keyword>
<evidence type="ECO:0000313" key="14">
    <source>
        <dbReference type="Proteomes" id="UP001293593"/>
    </source>
</evidence>
<evidence type="ECO:0000256" key="6">
    <source>
        <dbReference type="ARBA" id="ARBA00023125"/>
    </source>
</evidence>
<feature type="domain" description="Homeobox" evidence="11">
    <location>
        <begin position="125"/>
        <end position="189"/>
    </location>
</feature>
<dbReference type="Pfam" id="PF04770">
    <property type="entry name" value="ZF-HD_dimer"/>
    <property type="match status" value="1"/>
</dbReference>
<evidence type="ECO:0000313" key="13">
    <source>
        <dbReference type="EMBL" id="KAK4254426.1"/>
    </source>
</evidence>
<evidence type="ECO:0000256" key="4">
    <source>
        <dbReference type="ARBA" id="ARBA00022833"/>
    </source>
</evidence>
<dbReference type="PANTHER" id="PTHR31948">
    <property type="entry name" value="ZINC-FINGER HOMEODOMAIN PROTEIN 2"/>
    <property type="match status" value="1"/>
</dbReference>
<keyword evidence="8" id="KW-0804">Transcription</keyword>
<dbReference type="NCBIfam" id="TIGR01565">
    <property type="entry name" value="homeo_ZF_HD"/>
    <property type="match status" value="1"/>
</dbReference>
<evidence type="ECO:0008006" key="15">
    <source>
        <dbReference type="Google" id="ProtNLM"/>
    </source>
</evidence>
<sequence>MSGINRNIPVAFKQEVVYKECLHNHAASLGKVARDGCYEFLQPNIDSGLPEAALLCAVCNCHRNFHRKQVVYTPIMTIDTETSPPQTQQQPDFPAEATMAAAAEENADNAMVVEAALPPQQPQQRRKRKTRTKFTDEQVSRLKSFAQRLGWRSKSAGKEEILNFCSEVGISRRKLVVWLNNNRRRQNANHHQADNEN</sequence>
<proteinExistence type="predicted"/>
<dbReference type="GO" id="GO:0000976">
    <property type="term" value="F:transcription cis-regulatory region binding"/>
    <property type="evidence" value="ECO:0007669"/>
    <property type="project" value="TreeGrafter"/>
</dbReference>
<keyword evidence="14" id="KW-1185">Reference proteome</keyword>
<dbReference type="GO" id="GO:0005634">
    <property type="term" value="C:nucleus"/>
    <property type="evidence" value="ECO:0007669"/>
    <property type="project" value="UniProtKB-SubCell"/>
</dbReference>
<feature type="DNA-binding region" description="Homeobox" evidence="10">
    <location>
        <begin position="127"/>
        <end position="190"/>
    </location>
</feature>
<evidence type="ECO:0000256" key="7">
    <source>
        <dbReference type="ARBA" id="ARBA00023155"/>
    </source>
</evidence>
<comment type="subcellular location">
    <subcellularLocation>
        <location evidence="1 10">Nucleus</location>
    </subcellularLocation>
</comment>
<dbReference type="NCBIfam" id="TIGR01566">
    <property type="entry name" value="ZF_HD_prot_N"/>
    <property type="match status" value="1"/>
</dbReference>
<accession>A0AAE1MC81</accession>
<dbReference type="GO" id="GO:0008270">
    <property type="term" value="F:zinc ion binding"/>
    <property type="evidence" value="ECO:0007669"/>
    <property type="project" value="UniProtKB-KW"/>
</dbReference>
<feature type="domain" description="ZF-HD dimerization-type" evidence="12">
    <location>
        <begin position="18"/>
        <end position="69"/>
    </location>
</feature>
<keyword evidence="7 10" id="KW-0371">Homeobox</keyword>
<protein>
    <recommendedName>
        <fullName evidence="15">ZF-HD dimerization-type domain-containing protein</fullName>
    </recommendedName>
</protein>
<reference evidence="13" key="1">
    <citation type="submission" date="2023-10" db="EMBL/GenBank/DDBJ databases">
        <title>Chromosome-level genome of the transformable northern wattle, Acacia crassicarpa.</title>
        <authorList>
            <person name="Massaro I."/>
            <person name="Sinha N.R."/>
            <person name="Poethig S."/>
            <person name="Leichty A.R."/>
        </authorList>
    </citation>
    <scope>NUCLEOTIDE SEQUENCE</scope>
    <source>
        <strain evidence="13">Acra3RX</strain>
        <tissue evidence="13">Leaf</tissue>
    </source>
</reference>
<name>A0AAE1MC81_9FABA</name>
<keyword evidence="9 10" id="KW-0539">Nucleus</keyword>
<keyword evidence="5" id="KW-0805">Transcription regulation</keyword>
<comment type="caution">
    <text evidence="13">The sequence shown here is derived from an EMBL/GenBank/DDBJ whole genome shotgun (WGS) entry which is preliminary data.</text>
</comment>
<dbReference type="Gene3D" id="1.10.10.60">
    <property type="entry name" value="Homeodomain-like"/>
    <property type="match status" value="1"/>
</dbReference>
<evidence type="ECO:0000256" key="2">
    <source>
        <dbReference type="ARBA" id="ARBA00022723"/>
    </source>
</evidence>
<dbReference type="InterPro" id="IPR006455">
    <property type="entry name" value="Homeodomain_ZF_HD"/>
</dbReference>
<evidence type="ECO:0000256" key="3">
    <source>
        <dbReference type="ARBA" id="ARBA00022771"/>
    </source>
</evidence>
<evidence type="ECO:0000256" key="9">
    <source>
        <dbReference type="ARBA" id="ARBA00023242"/>
    </source>
</evidence>
<dbReference type="GO" id="GO:0050793">
    <property type="term" value="P:regulation of developmental process"/>
    <property type="evidence" value="ECO:0007669"/>
    <property type="project" value="TreeGrafter"/>
</dbReference>
<evidence type="ECO:0000256" key="5">
    <source>
        <dbReference type="ARBA" id="ARBA00023015"/>
    </source>
</evidence>
<dbReference type="EMBL" id="JAWXYG010000014">
    <property type="protein sequence ID" value="KAK4254426.1"/>
    <property type="molecule type" value="Genomic_DNA"/>
</dbReference>
<dbReference type="GO" id="GO:0003700">
    <property type="term" value="F:DNA-binding transcription factor activity"/>
    <property type="evidence" value="ECO:0007669"/>
    <property type="project" value="TreeGrafter"/>
</dbReference>
<evidence type="ECO:0000256" key="10">
    <source>
        <dbReference type="PROSITE-ProRule" id="PRU00108"/>
    </source>
</evidence>
<organism evidence="13 14">
    <name type="scientific">Acacia crassicarpa</name>
    <name type="common">northern wattle</name>
    <dbReference type="NCBI Taxonomy" id="499986"/>
    <lineage>
        <taxon>Eukaryota</taxon>
        <taxon>Viridiplantae</taxon>
        <taxon>Streptophyta</taxon>
        <taxon>Embryophyta</taxon>
        <taxon>Tracheophyta</taxon>
        <taxon>Spermatophyta</taxon>
        <taxon>Magnoliopsida</taxon>
        <taxon>eudicotyledons</taxon>
        <taxon>Gunneridae</taxon>
        <taxon>Pentapetalae</taxon>
        <taxon>rosids</taxon>
        <taxon>fabids</taxon>
        <taxon>Fabales</taxon>
        <taxon>Fabaceae</taxon>
        <taxon>Caesalpinioideae</taxon>
        <taxon>mimosoid clade</taxon>
        <taxon>Acacieae</taxon>
        <taxon>Acacia</taxon>
    </lineage>
</organism>
<keyword evidence="3" id="KW-0863">Zinc-finger</keyword>
<evidence type="ECO:0000259" key="11">
    <source>
        <dbReference type="PROSITE" id="PS50071"/>
    </source>
</evidence>
<dbReference type="PROSITE" id="PS51523">
    <property type="entry name" value="ZF_HD_DIMER"/>
    <property type="match status" value="1"/>
</dbReference>
<dbReference type="AlphaFoldDB" id="A0AAE1MC81"/>
<evidence type="ECO:0000256" key="1">
    <source>
        <dbReference type="ARBA" id="ARBA00004123"/>
    </source>
</evidence>